<feature type="domain" description="Rad50/SbcC-type AAA" evidence="2">
    <location>
        <begin position="5"/>
        <end position="242"/>
    </location>
</feature>
<keyword evidence="1" id="KW-0175">Coiled coil</keyword>
<dbReference type="Gene3D" id="3.40.50.300">
    <property type="entry name" value="P-loop containing nucleotide triphosphate hydrolases"/>
    <property type="match status" value="1"/>
</dbReference>
<gene>
    <name evidence="3" type="ORF">CTM90_11595</name>
</gene>
<dbReference type="Pfam" id="PF13476">
    <property type="entry name" value="AAA_23"/>
    <property type="match status" value="1"/>
</dbReference>
<evidence type="ECO:0000313" key="3">
    <source>
        <dbReference type="EMBL" id="PSU16716.1"/>
    </source>
</evidence>
<dbReference type="PANTHER" id="PTHR32114">
    <property type="entry name" value="ABC TRANSPORTER ABCH.3"/>
    <property type="match status" value="1"/>
</dbReference>
<dbReference type="SUPFAM" id="SSF52540">
    <property type="entry name" value="P-loop containing nucleoside triphosphate hydrolases"/>
    <property type="match status" value="1"/>
</dbReference>
<comment type="caution">
    <text evidence="3">The sequence shown here is derived from an EMBL/GenBank/DDBJ whole genome shotgun (WGS) entry which is preliminary data.</text>
</comment>
<name>A0ABD6X2X3_PHODM</name>
<evidence type="ECO:0000256" key="1">
    <source>
        <dbReference type="SAM" id="Coils"/>
    </source>
</evidence>
<dbReference type="InterPro" id="IPR027417">
    <property type="entry name" value="P-loop_NTPase"/>
</dbReference>
<dbReference type="InterPro" id="IPR038729">
    <property type="entry name" value="Rad50/SbcC_AAA"/>
</dbReference>
<evidence type="ECO:0000313" key="4">
    <source>
        <dbReference type="Proteomes" id="UP000241404"/>
    </source>
</evidence>
<evidence type="ECO:0000259" key="2">
    <source>
        <dbReference type="Pfam" id="PF13476"/>
    </source>
</evidence>
<protein>
    <submittedName>
        <fullName evidence="3">DNA repair protein</fullName>
    </submittedName>
</protein>
<dbReference type="RefSeq" id="WP_107200435.1">
    <property type="nucleotide sequence ID" value="NZ_PYMM01000006.1"/>
</dbReference>
<proteinExistence type="predicted"/>
<feature type="coiled-coil region" evidence="1">
    <location>
        <begin position="389"/>
        <end position="452"/>
    </location>
</feature>
<sequence length="693" mass="79651">MKLLKIKINNFRQFYGSQEIEFATDKNKNVTLIHGENNGGKTALLNALRWCLYEKTTDNLLDSKNLMNKHAVANKESFFSVEIQLIHNNKIYEVKRIKSNTAGSKSVLKLYEIVDGCYSEKAESHPMTLINTFLPEEMSEYFFYQGEGTGTLSSQNDFSHIKAAIHKVLGLTIAEQTIKHLNTIRLGYQKELSQFDTTDELSKVIKEKESLTITIEQNKIQLEQKHIELNEAHKKYEEQLKKLVKFDKTDIEEKIKLRAEKAKMLSDLQRNHDSAVLEKAKKTTSFIKSAFSKSLANVDLSQINIDELNQTNRYSVDKQLIQEILVRNECLCGLHLEKGSHASLLIEELSKFAVDPYLKRRWQKALDLQTELKKNCSPKHQMSDILSKIDDYQDRILDISKQIQELSYEIKDSDITDIKQIEVEKDLAHSKYQQLEREIPILEGKIKRTSCELDECERRIFRLSSCMPMAERINKLISATDQIIQLYSEAIATSQKDVDTILLKKMQDFFNRVAFNGYTVQKEMNNDTKRNSNLGHFTWTIIDRSGKKVAVGNGYQAMLSISFIIALIEFSKDRSNNKSHLLTPGTIAPFIADSILAFIGPDNGRELVRYISESVEQSIFMFSQAQWTETHTDKGIRDKIGKEYNLVQHTVLSEDEFKGQYPTQLSVQGEKFPVVRFGSEFDKVTIEEISING</sequence>
<dbReference type="AlphaFoldDB" id="A0ABD6X2X3"/>
<reference evidence="3 4" key="1">
    <citation type="submission" date="2018-03" db="EMBL/GenBank/DDBJ databases">
        <title>Whole genome sequencing of Histamine producing bacteria.</title>
        <authorList>
            <person name="Butler K."/>
        </authorList>
    </citation>
    <scope>NUCLEOTIDE SEQUENCE [LARGE SCALE GENOMIC DNA]</scope>
    <source>
        <strain evidence="3 4">BT-6</strain>
    </source>
</reference>
<accession>A0ABD6X2X3</accession>
<dbReference type="Proteomes" id="UP000241404">
    <property type="component" value="Unassembled WGS sequence"/>
</dbReference>
<organism evidence="3 4">
    <name type="scientific">Photobacterium damselae</name>
    <dbReference type="NCBI Taxonomy" id="38293"/>
    <lineage>
        <taxon>Bacteria</taxon>
        <taxon>Pseudomonadati</taxon>
        <taxon>Pseudomonadota</taxon>
        <taxon>Gammaproteobacteria</taxon>
        <taxon>Vibrionales</taxon>
        <taxon>Vibrionaceae</taxon>
        <taxon>Photobacterium</taxon>
    </lineage>
</organism>
<dbReference type="EMBL" id="PYMM01000006">
    <property type="protein sequence ID" value="PSU16716.1"/>
    <property type="molecule type" value="Genomic_DNA"/>
</dbReference>
<dbReference type="PANTHER" id="PTHR32114:SF2">
    <property type="entry name" value="ABC TRANSPORTER ABCH.3"/>
    <property type="match status" value="1"/>
</dbReference>